<keyword evidence="2" id="KW-1185">Reference proteome</keyword>
<name>A0A1M4UND9_9CLOT</name>
<evidence type="ECO:0000313" key="1">
    <source>
        <dbReference type="EMBL" id="SHE58281.1"/>
    </source>
</evidence>
<dbReference type="Proteomes" id="UP000184423">
    <property type="component" value="Unassembled WGS sequence"/>
</dbReference>
<gene>
    <name evidence="1" type="ORF">SAMN02746091_00706</name>
</gene>
<protein>
    <submittedName>
        <fullName evidence="1">Uncharacterized protein</fullName>
    </submittedName>
</protein>
<reference evidence="2" key="1">
    <citation type="submission" date="2016-11" db="EMBL/GenBank/DDBJ databases">
        <authorList>
            <person name="Varghese N."/>
            <person name="Submissions S."/>
        </authorList>
    </citation>
    <scope>NUCLEOTIDE SEQUENCE [LARGE SCALE GENOMIC DNA]</scope>
    <source>
        <strain evidence="2">DSM 10124</strain>
    </source>
</reference>
<proteinExistence type="predicted"/>
<evidence type="ECO:0000313" key="2">
    <source>
        <dbReference type="Proteomes" id="UP000184423"/>
    </source>
</evidence>
<sequence length="111" mass="12413">MGETVEKFGFAAKYKSVGELFNTEILPIIDSISRLGVAADGFASAANSISHINFTEQHEIKELLELVFEIRRSAEDLHCLLDKRLDAAIKTVESGVYDIKNIKEAKEEQEK</sequence>
<dbReference type="RefSeq" id="WP_027309451.1">
    <property type="nucleotide sequence ID" value="NZ_FQVG01000008.1"/>
</dbReference>
<accession>A0A1M4UND9</accession>
<organism evidence="1 2">
    <name type="scientific">Caloramator proteoclasticus DSM 10124</name>
    <dbReference type="NCBI Taxonomy" id="1121262"/>
    <lineage>
        <taxon>Bacteria</taxon>
        <taxon>Bacillati</taxon>
        <taxon>Bacillota</taxon>
        <taxon>Clostridia</taxon>
        <taxon>Eubacteriales</taxon>
        <taxon>Clostridiaceae</taxon>
        <taxon>Caloramator</taxon>
    </lineage>
</organism>
<dbReference type="EMBL" id="FQVG01000008">
    <property type="protein sequence ID" value="SHE58281.1"/>
    <property type="molecule type" value="Genomic_DNA"/>
</dbReference>
<dbReference type="AlphaFoldDB" id="A0A1M4UND9"/>